<dbReference type="AlphaFoldDB" id="A0A915YHI3"/>
<keyword evidence="1" id="KW-0812">Transmembrane</keyword>
<dbReference type="EMBL" id="AP026867">
    <property type="protein sequence ID" value="BDS13017.1"/>
    <property type="molecule type" value="Genomic_DNA"/>
</dbReference>
<feature type="transmembrane region" description="Helical" evidence="1">
    <location>
        <begin position="7"/>
        <end position="28"/>
    </location>
</feature>
<evidence type="ECO:0000256" key="1">
    <source>
        <dbReference type="SAM" id="Phobius"/>
    </source>
</evidence>
<dbReference type="Proteomes" id="UP001060919">
    <property type="component" value="Chromosome"/>
</dbReference>
<dbReference type="KEGG" id="aup:AsAng_0038090"/>
<feature type="transmembrane region" description="Helical" evidence="1">
    <location>
        <begin position="34"/>
        <end position="61"/>
    </location>
</feature>
<dbReference type="KEGG" id="aup:AsAng_0037450"/>
<keyword evidence="4" id="KW-1185">Reference proteome</keyword>
<proteinExistence type="predicted"/>
<protein>
    <submittedName>
        <fullName evidence="3">Uncharacterized protein</fullName>
    </submittedName>
</protein>
<name>A0A915YHI3_9BACT</name>
<keyword evidence="1" id="KW-0472">Membrane</keyword>
<evidence type="ECO:0000313" key="4">
    <source>
        <dbReference type="Proteomes" id="UP001060919"/>
    </source>
</evidence>
<reference evidence="3" key="1">
    <citation type="submission" date="2022-09" db="EMBL/GenBank/DDBJ databases">
        <title>Aureispira anguillicida sp. nov., isolated from Leptocephalus of Japanese eel Anguilla japonica.</title>
        <authorList>
            <person name="Yuasa K."/>
            <person name="Mekata T."/>
            <person name="Ikunari K."/>
        </authorList>
    </citation>
    <scope>NUCLEOTIDE SEQUENCE</scope>
    <source>
        <strain evidence="3">EL160426</strain>
    </source>
</reference>
<organism evidence="3 4">
    <name type="scientific">Aureispira anguillae</name>
    <dbReference type="NCBI Taxonomy" id="2864201"/>
    <lineage>
        <taxon>Bacteria</taxon>
        <taxon>Pseudomonadati</taxon>
        <taxon>Bacteroidota</taxon>
        <taxon>Saprospiria</taxon>
        <taxon>Saprospirales</taxon>
        <taxon>Saprospiraceae</taxon>
        <taxon>Aureispira</taxon>
    </lineage>
</organism>
<gene>
    <name evidence="2" type="ORF">AsAng_0037450</name>
    <name evidence="3" type="ORF">AsAng_0038090</name>
</gene>
<evidence type="ECO:0000313" key="3">
    <source>
        <dbReference type="EMBL" id="BDS13081.1"/>
    </source>
</evidence>
<dbReference type="RefSeq" id="WP_264788345.1">
    <property type="nucleotide sequence ID" value="NZ_AP026867.1"/>
</dbReference>
<dbReference type="EMBL" id="AP026867">
    <property type="protein sequence ID" value="BDS13081.1"/>
    <property type="molecule type" value="Genomic_DNA"/>
</dbReference>
<sequence>MESRADVIINGIGLLAFSVLIWLIAGAFQCIPELTLYVLGGCMLAEIGAIYCLAIVGYLYYLRRYIREKKKTSTKT</sequence>
<evidence type="ECO:0000313" key="2">
    <source>
        <dbReference type="EMBL" id="BDS13017.1"/>
    </source>
</evidence>
<accession>A0A915YHI3</accession>
<keyword evidence="1" id="KW-1133">Transmembrane helix</keyword>